<dbReference type="AlphaFoldDB" id="A0AAD5XJV9"/>
<dbReference type="EMBL" id="JADGJQ010000065">
    <property type="protein sequence ID" value="KAJ3174446.1"/>
    <property type="molecule type" value="Genomic_DNA"/>
</dbReference>
<comment type="caution">
    <text evidence="2">The sequence shown here is derived from an EMBL/GenBank/DDBJ whole genome shotgun (WGS) entry which is preliminary data.</text>
</comment>
<accession>A0AAD5XJV9</accession>
<sequence>MFKVLATGLYFVALLGAAQTAAILKARDPGPVDCRDDLGAAALGNAQDSVSCINQLAARGSDACNADQLSNILCQQGNTAITILNKQLNEGGTSDPGNVALTCNDVAQAAGHIMDICTRGDGTVRGSTDAFDNSNVIVDIRGL</sequence>
<keyword evidence="1" id="KW-0732">Signal</keyword>
<reference evidence="2" key="1">
    <citation type="submission" date="2020-05" db="EMBL/GenBank/DDBJ databases">
        <title>Phylogenomic resolution of chytrid fungi.</title>
        <authorList>
            <person name="Stajich J.E."/>
            <person name="Amses K."/>
            <person name="Simmons R."/>
            <person name="Seto K."/>
            <person name="Myers J."/>
            <person name="Bonds A."/>
            <person name="Quandt C.A."/>
            <person name="Barry K."/>
            <person name="Liu P."/>
            <person name="Grigoriev I."/>
            <person name="Longcore J.E."/>
            <person name="James T.Y."/>
        </authorList>
    </citation>
    <scope>NUCLEOTIDE SEQUENCE</scope>
    <source>
        <strain evidence="2">JEL0379</strain>
    </source>
</reference>
<evidence type="ECO:0000256" key="1">
    <source>
        <dbReference type="SAM" id="SignalP"/>
    </source>
</evidence>
<evidence type="ECO:0000313" key="2">
    <source>
        <dbReference type="EMBL" id="KAJ3174446.1"/>
    </source>
</evidence>
<dbReference type="Proteomes" id="UP001212152">
    <property type="component" value="Unassembled WGS sequence"/>
</dbReference>
<gene>
    <name evidence="2" type="ORF">HDU87_007138</name>
</gene>
<evidence type="ECO:0000313" key="3">
    <source>
        <dbReference type="Proteomes" id="UP001212152"/>
    </source>
</evidence>
<dbReference type="PANTHER" id="PTHR39603:SF1">
    <property type="entry name" value="CYANOVIRIN-N DOMAIN-CONTAINING PROTEIN"/>
    <property type="match status" value="1"/>
</dbReference>
<protein>
    <submittedName>
        <fullName evidence="2">Uncharacterized protein</fullName>
    </submittedName>
</protein>
<name>A0AAD5XJV9_9FUNG</name>
<keyword evidence="3" id="KW-1185">Reference proteome</keyword>
<proteinExistence type="predicted"/>
<dbReference type="PANTHER" id="PTHR39603">
    <property type="entry name" value="CYANOVIRIN-N DOMAIN-CONTAINING PROTEIN"/>
    <property type="match status" value="1"/>
</dbReference>
<feature type="chain" id="PRO_5042013348" evidence="1">
    <location>
        <begin position="21"/>
        <end position="143"/>
    </location>
</feature>
<organism evidence="2 3">
    <name type="scientific">Geranomyces variabilis</name>
    <dbReference type="NCBI Taxonomy" id="109894"/>
    <lineage>
        <taxon>Eukaryota</taxon>
        <taxon>Fungi</taxon>
        <taxon>Fungi incertae sedis</taxon>
        <taxon>Chytridiomycota</taxon>
        <taxon>Chytridiomycota incertae sedis</taxon>
        <taxon>Chytridiomycetes</taxon>
        <taxon>Spizellomycetales</taxon>
        <taxon>Powellomycetaceae</taxon>
        <taxon>Geranomyces</taxon>
    </lineage>
</organism>
<feature type="signal peptide" evidence="1">
    <location>
        <begin position="1"/>
        <end position="20"/>
    </location>
</feature>